<gene>
    <name evidence="1" type="ORF">KIN20_006807</name>
</gene>
<protein>
    <submittedName>
        <fullName evidence="1">Uncharacterized protein</fullName>
    </submittedName>
</protein>
<accession>A0AAD5MUK0</accession>
<organism evidence="1 2">
    <name type="scientific">Parelaphostrongylus tenuis</name>
    <name type="common">Meningeal worm</name>
    <dbReference type="NCBI Taxonomy" id="148309"/>
    <lineage>
        <taxon>Eukaryota</taxon>
        <taxon>Metazoa</taxon>
        <taxon>Ecdysozoa</taxon>
        <taxon>Nematoda</taxon>
        <taxon>Chromadorea</taxon>
        <taxon>Rhabditida</taxon>
        <taxon>Rhabditina</taxon>
        <taxon>Rhabditomorpha</taxon>
        <taxon>Strongyloidea</taxon>
        <taxon>Metastrongylidae</taxon>
        <taxon>Parelaphostrongylus</taxon>
    </lineage>
</organism>
<dbReference type="AlphaFoldDB" id="A0AAD5MUK0"/>
<proteinExistence type="predicted"/>
<keyword evidence="2" id="KW-1185">Reference proteome</keyword>
<sequence length="86" mass="10169">MGPTFPEDLSRPQIQAQISFNIMTMLDHAQRNEISLSEHEDLYCQLVHFACHNDLYTKRCPDFWYCCQQRSSSDICAMPTDRVHFR</sequence>
<dbReference type="EMBL" id="JAHQIW010000960">
    <property type="protein sequence ID" value="KAJ1350894.1"/>
    <property type="molecule type" value="Genomic_DNA"/>
</dbReference>
<dbReference type="Proteomes" id="UP001196413">
    <property type="component" value="Unassembled WGS sequence"/>
</dbReference>
<evidence type="ECO:0000313" key="2">
    <source>
        <dbReference type="Proteomes" id="UP001196413"/>
    </source>
</evidence>
<name>A0AAD5MUK0_PARTN</name>
<evidence type="ECO:0000313" key="1">
    <source>
        <dbReference type="EMBL" id="KAJ1350894.1"/>
    </source>
</evidence>
<comment type="caution">
    <text evidence="1">The sequence shown here is derived from an EMBL/GenBank/DDBJ whole genome shotgun (WGS) entry which is preliminary data.</text>
</comment>
<reference evidence="1" key="1">
    <citation type="submission" date="2021-06" db="EMBL/GenBank/DDBJ databases">
        <title>Parelaphostrongylus tenuis whole genome reference sequence.</title>
        <authorList>
            <person name="Garwood T.J."/>
            <person name="Larsen P.A."/>
            <person name="Fountain-Jones N.M."/>
            <person name="Garbe J.R."/>
            <person name="Macchietto M.G."/>
            <person name="Kania S.A."/>
            <person name="Gerhold R.W."/>
            <person name="Richards J.E."/>
            <person name="Wolf T.M."/>
        </authorList>
    </citation>
    <scope>NUCLEOTIDE SEQUENCE</scope>
    <source>
        <strain evidence="1">MNPRO001-30</strain>
        <tissue evidence="1">Meninges</tissue>
    </source>
</reference>